<dbReference type="AlphaFoldDB" id="A0AAD8XYX8"/>
<dbReference type="SUPFAM" id="SSF54534">
    <property type="entry name" value="FKBP-like"/>
    <property type="match status" value="1"/>
</dbReference>
<dbReference type="Gene3D" id="3.10.50.40">
    <property type="match status" value="1"/>
</dbReference>
<gene>
    <name evidence="8" type="ORF">QTG54_012883</name>
</gene>
<keyword evidence="6" id="KW-0732">Signal</keyword>
<evidence type="ECO:0000256" key="2">
    <source>
        <dbReference type="ARBA" id="ARBA00013194"/>
    </source>
</evidence>
<sequence>MISSSSSLLLAATILLSLLLSLTQAQDAVTVTIIQPGHGPAVTTSHRYSSHVTLYIQNTDGTKTPSGWSTRTQDGATVDAPFSFTPGVGLITGWTEGVLKMREGERSWLGVPSEKGYGGRAMGSPNSSGNGFYIPANSNLLFDIEILGKEEEVVGRKSRQDL</sequence>
<proteinExistence type="predicted"/>
<feature type="domain" description="PPIase FKBP-type" evidence="7">
    <location>
        <begin position="45"/>
        <end position="150"/>
    </location>
</feature>
<dbReference type="InterPro" id="IPR050689">
    <property type="entry name" value="FKBP-type_PPIase"/>
</dbReference>
<evidence type="ECO:0000256" key="1">
    <source>
        <dbReference type="ARBA" id="ARBA00000971"/>
    </source>
</evidence>
<evidence type="ECO:0000256" key="6">
    <source>
        <dbReference type="SAM" id="SignalP"/>
    </source>
</evidence>
<comment type="catalytic activity">
    <reaction evidence="1 5">
        <text>[protein]-peptidylproline (omega=180) = [protein]-peptidylproline (omega=0)</text>
        <dbReference type="Rhea" id="RHEA:16237"/>
        <dbReference type="Rhea" id="RHEA-COMP:10747"/>
        <dbReference type="Rhea" id="RHEA-COMP:10748"/>
        <dbReference type="ChEBI" id="CHEBI:83833"/>
        <dbReference type="ChEBI" id="CHEBI:83834"/>
        <dbReference type="EC" id="5.2.1.8"/>
    </reaction>
</comment>
<dbReference type="PANTHER" id="PTHR10516">
    <property type="entry name" value="PEPTIDYL-PROLYL CIS-TRANS ISOMERASE"/>
    <property type="match status" value="1"/>
</dbReference>
<dbReference type="GO" id="GO:0003755">
    <property type="term" value="F:peptidyl-prolyl cis-trans isomerase activity"/>
    <property type="evidence" value="ECO:0007669"/>
    <property type="project" value="UniProtKB-KW"/>
</dbReference>
<keyword evidence="9" id="KW-1185">Reference proteome</keyword>
<evidence type="ECO:0000256" key="5">
    <source>
        <dbReference type="PROSITE-ProRule" id="PRU00277"/>
    </source>
</evidence>
<evidence type="ECO:0000256" key="3">
    <source>
        <dbReference type="ARBA" id="ARBA00023110"/>
    </source>
</evidence>
<evidence type="ECO:0000313" key="8">
    <source>
        <dbReference type="EMBL" id="KAK1736283.1"/>
    </source>
</evidence>
<feature type="chain" id="PRO_5042114463" description="peptidylprolyl isomerase" evidence="6">
    <location>
        <begin position="26"/>
        <end position="162"/>
    </location>
</feature>
<keyword evidence="4 5" id="KW-0413">Isomerase</keyword>
<name>A0AAD8XYX8_9STRA</name>
<evidence type="ECO:0000313" key="9">
    <source>
        <dbReference type="Proteomes" id="UP001224775"/>
    </source>
</evidence>
<dbReference type="PROSITE" id="PS50059">
    <property type="entry name" value="FKBP_PPIASE"/>
    <property type="match status" value="1"/>
</dbReference>
<dbReference type="EMBL" id="JATAAI010000029">
    <property type="protein sequence ID" value="KAK1736283.1"/>
    <property type="molecule type" value="Genomic_DNA"/>
</dbReference>
<organism evidence="8 9">
    <name type="scientific">Skeletonema marinoi</name>
    <dbReference type="NCBI Taxonomy" id="267567"/>
    <lineage>
        <taxon>Eukaryota</taxon>
        <taxon>Sar</taxon>
        <taxon>Stramenopiles</taxon>
        <taxon>Ochrophyta</taxon>
        <taxon>Bacillariophyta</taxon>
        <taxon>Coscinodiscophyceae</taxon>
        <taxon>Thalassiosirophycidae</taxon>
        <taxon>Thalassiosirales</taxon>
        <taxon>Skeletonemataceae</taxon>
        <taxon>Skeletonema</taxon>
        <taxon>Skeletonema marinoi-dohrnii complex</taxon>
    </lineage>
</organism>
<keyword evidence="3 5" id="KW-0697">Rotamase</keyword>
<accession>A0AAD8XYX8</accession>
<dbReference type="Pfam" id="PF00254">
    <property type="entry name" value="FKBP_C"/>
    <property type="match status" value="1"/>
</dbReference>
<dbReference type="PANTHER" id="PTHR10516:SF443">
    <property type="entry name" value="FK506-BINDING PROTEIN 59-RELATED"/>
    <property type="match status" value="1"/>
</dbReference>
<dbReference type="Proteomes" id="UP001224775">
    <property type="component" value="Unassembled WGS sequence"/>
</dbReference>
<dbReference type="InterPro" id="IPR046357">
    <property type="entry name" value="PPIase_dom_sf"/>
</dbReference>
<comment type="caution">
    <text evidence="8">The sequence shown here is derived from an EMBL/GenBank/DDBJ whole genome shotgun (WGS) entry which is preliminary data.</text>
</comment>
<protein>
    <recommendedName>
        <fullName evidence="2 5">peptidylprolyl isomerase</fullName>
        <ecNumber evidence="2 5">5.2.1.8</ecNumber>
    </recommendedName>
</protein>
<reference evidence="8" key="1">
    <citation type="submission" date="2023-06" db="EMBL/GenBank/DDBJ databases">
        <title>Survivors Of The Sea: Transcriptome response of Skeletonema marinoi to long-term dormancy.</title>
        <authorList>
            <person name="Pinder M.I.M."/>
            <person name="Kourtchenko O."/>
            <person name="Robertson E.K."/>
            <person name="Larsson T."/>
            <person name="Maumus F."/>
            <person name="Osuna-Cruz C.M."/>
            <person name="Vancaester E."/>
            <person name="Stenow R."/>
            <person name="Vandepoele K."/>
            <person name="Ploug H."/>
            <person name="Bruchert V."/>
            <person name="Godhe A."/>
            <person name="Topel M."/>
        </authorList>
    </citation>
    <scope>NUCLEOTIDE SEQUENCE</scope>
    <source>
        <strain evidence="8">R05AC</strain>
    </source>
</reference>
<evidence type="ECO:0000259" key="7">
    <source>
        <dbReference type="PROSITE" id="PS50059"/>
    </source>
</evidence>
<evidence type="ECO:0000256" key="4">
    <source>
        <dbReference type="ARBA" id="ARBA00023235"/>
    </source>
</evidence>
<feature type="signal peptide" evidence="6">
    <location>
        <begin position="1"/>
        <end position="25"/>
    </location>
</feature>
<dbReference type="InterPro" id="IPR001179">
    <property type="entry name" value="PPIase_FKBP_dom"/>
</dbReference>
<dbReference type="EC" id="5.2.1.8" evidence="2 5"/>